<keyword evidence="8 9" id="KW-0012">Acyltransferase</keyword>
<dbReference type="OrthoDB" id="9805788at2"/>
<comment type="similarity">
    <text evidence="2 9">Belongs to the membrane-bound acyltransferase family.</text>
</comment>
<keyword evidence="5 10" id="KW-0812">Transmembrane</keyword>
<feature type="transmembrane region" description="Helical" evidence="10">
    <location>
        <begin position="57"/>
        <end position="74"/>
    </location>
</feature>
<dbReference type="GO" id="GO:0005886">
    <property type="term" value="C:plasma membrane"/>
    <property type="evidence" value="ECO:0007669"/>
    <property type="project" value="UniProtKB-SubCell"/>
</dbReference>
<proteinExistence type="inferred from homology"/>
<comment type="subcellular location">
    <subcellularLocation>
        <location evidence="1">Cell membrane</location>
        <topology evidence="1">Multi-pass membrane protein</topology>
    </subcellularLocation>
</comment>
<name>A0A0K8MY06_9CHLR</name>
<organism evidence="11">
    <name type="scientific">Longilinea arvoryzae</name>
    <dbReference type="NCBI Taxonomy" id="360412"/>
    <lineage>
        <taxon>Bacteria</taxon>
        <taxon>Bacillati</taxon>
        <taxon>Chloroflexota</taxon>
        <taxon>Anaerolineae</taxon>
        <taxon>Anaerolineales</taxon>
        <taxon>Anaerolineaceae</taxon>
        <taxon>Longilinea</taxon>
    </lineage>
</organism>
<keyword evidence="3 9" id="KW-1003">Cell membrane</keyword>
<dbReference type="InterPro" id="IPR028362">
    <property type="entry name" value="AlgI"/>
</dbReference>
<dbReference type="PANTHER" id="PTHR13285">
    <property type="entry name" value="ACYLTRANSFERASE"/>
    <property type="match status" value="1"/>
</dbReference>
<keyword evidence="6 10" id="KW-1133">Transmembrane helix</keyword>
<evidence type="ECO:0000256" key="6">
    <source>
        <dbReference type="ARBA" id="ARBA00022989"/>
    </source>
</evidence>
<dbReference type="InterPro" id="IPR024194">
    <property type="entry name" value="Ac/AlaTfrase_AlgI/DltB"/>
</dbReference>
<feature type="transmembrane region" description="Helical" evidence="10">
    <location>
        <begin position="30"/>
        <end position="51"/>
    </location>
</feature>
<evidence type="ECO:0000256" key="1">
    <source>
        <dbReference type="ARBA" id="ARBA00004651"/>
    </source>
</evidence>
<dbReference type="InterPro" id="IPR051085">
    <property type="entry name" value="MB_O-acyltransferase"/>
</dbReference>
<dbReference type="GO" id="GO:0016746">
    <property type="term" value="F:acyltransferase activity"/>
    <property type="evidence" value="ECO:0007669"/>
    <property type="project" value="UniProtKB-KW"/>
</dbReference>
<feature type="transmembrane region" description="Helical" evidence="10">
    <location>
        <begin position="86"/>
        <end position="106"/>
    </location>
</feature>
<keyword evidence="7 9" id="KW-0472">Membrane</keyword>
<reference evidence="11" key="1">
    <citation type="submission" date="2015-07" db="EMBL/GenBank/DDBJ databases">
        <title>Draft Genome Sequences of Anaerolinea thermolimosa IMO-1, Bellilinea caldifistulae GOMI-1, Leptolinea tardivitalis YMTK-2, Levilinea saccharolytica KIBI-1,Longilinea arvoryzae KOME-1, Previously Described as Members of the Anaerolineaceae (Chloroflexi).</title>
        <authorList>
            <person name="Sekiguchi Y."/>
            <person name="Ohashi A."/>
            <person name="Matsuura N."/>
            <person name="Tourlousse M.D."/>
        </authorList>
    </citation>
    <scope>NUCLEOTIDE SEQUENCE [LARGE SCALE GENOMIC DNA]</scope>
    <source>
        <strain evidence="11">KOME-1</strain>
    </source>
</reference>
<feature type="transmembrane region" description="Helical" evidence="10">
    <location>
        <begin position="118"/>
        <end position="137"/>
    </location>
</feature>
<sequence length="494" mass="54486">MGLTHILAFGAAILLARLIFHLRPAAYPRAWGWLLLVASALAIFWLQPAVPIRNFDFYFPVATLALATLCWAVTAPPETRRERENWIAGVALAGTVLLVALTRYLSQTGLLTPSRPPQTLPVLVVLAAAALLTLLLVRFTRPTPRILTAGILVLVLVFVLLKTPALAQWSAAGLRALMGQEAALAQSTDLRWLGFSYVAFRLIHTLRDRATRRLPAVTLREYLTYAIFFPAFTAGPIDRLERFIKDLRAPAPLASADLANAGRRLLTGLFQKFVLADALALVALSPTAAAQSTAPGWLWLMLLAYSLQIYFDFAGYTDIAIGLGLLLGIRLPENFNHPYRKPSLTQFWNNWHMTLTQWFRAYAFNPLTRALRSNGRLPVWSIVLITQLATMTLIGLWHGVTPGFVIWGVWHGLGLFANNRWSDWIKSRACGRPAVAAALNASPIPATVQRLLAAALPPMTTALTFVYVSLGWVWFALPDPALAGRTLMRLFGLG</sequence>
<evidence type="ECO:0000256" key="2">
    <source>
        <dbReference type="ARBA" id="ARBA00010323"/>
    </source>
</evidence>
<dbReference type="PIRSF" id="PIRSF500217">
    <property type="entry name" value="AlgI"/>
    <property type="match status" value="1"/>
</dbReference>
<evidence type="ECO:0000256" key="4">
    <source>
        <dbReference type="ARBA" id="ARBA00022679"/>
    </source>
</evidence>
<dbReference type="PANTHER" id="PTHR13285:SF23">
    <property type="entry name" value="TEICHOIC ACID D-ALANYLTRANSFERASE"/>
    <property type="match status" value="1"/>
</dbReference>
<dbReference type="GO" id="GO:0042121">
    <property type="term" value="P:alginic acid biosynthetic process"/>
    <property type="evidence" value="ECO:0007669"/>
    <property type="project" value="InterPro"/>
</dbReference>
<evidence type="ECO:0000256" key="8">
    <source>
        <dbReference type="ARBA" id="ARBA00023315"/>
    </source>
</evidence>
<keyword evidence="12" id="KW-1185">Reference proteome</keyword>
<dbReference type="EMBL" id="DF967973">
    <property type="protein sequence ID" value="GAP16090.1"/>
    <property type="molecule type" value="Genomic_DNA"/>
</dbReference>
<keyword evidence="4 9" id="KW-0808">Transferase</keyword>
<gene>
    <name evidence="11" type="ORF">LARV_03886</name>
</gene>
<evidence type="ECO:0000313" key="11">
    <source>
        <dbReference type="EMBL" id="GAP16090.1"/>
    </source>
</evidence>
<evidence type="ECO:0000256" key="5">
    <source>
        <dbReference type="ARBA" id="ARBA00022692"/>
    </source>
</evidence>
<feature type="transmembrane region" description="Helical" evidence="10">
    <location>
        <begin position="149"/>
        <end position="170"/>
    </location>
</feature>
<evidence type="ECO:0000256" key="10">
    <source>
        <dbReference type="SAM" id="Phobius"/>
    </source>
</evidence>
<accession>A0A0K8MY06</accession>
<dbReference type="PIRSF" id="PIRSF016636">
    <property type="entry name" value="AlgI_DltB"/>
    <property type="match status" value="1"/>
</dbReference>
<evidence type="ECO:0000313" key="12">
    <source>
        <dbReference type="Proteomes" id="UP000055060"/>
    </source>
</evidence>
<feature type="transmembrane region" description="Helical" evidence="10">
    <location>
        <begin position="6"/>
        <end position="23"/>
    </location>
</feature>
<evidence type="ECO:0000256" key="3">
    <source>
        <dbReference type="ARBA" id="ARBA00022475"/>
    </source>
</evidence>
<dbReference type="RefSeq" id="WP_075075473.1">
    <property type="nucleotide sequence ID" value="NZ_DF967973.1"/>
</dbReference>
<dbReference type="InterPro" id="IPR004299">
    <property type="entry name" value="MBOAT_fam"/>
</dbReference>
<dbReference type="Proteomes" id="UP000055060">
    <property type="component" value="Unassembled WGS sequence"/>
</dbReference>
<evidence type="ECO:0000256" key="9">
    <source>
        <dbReference type="PIRNR" id="PIRNR016636"/>
    </source>
</evidence>
<protein>
    <submittedName>
        <fullName evidence="11">Predicted membrane protein</fullName>
    </submittedName>
</protein>
<feature type="transmembrane region" description="Helical" evidence="10">
    <location>
        <begin position="313"/>
        <end position="331"/>
    </location>
</feature>
<dbReference type="AlphaFoldDB" id="A0A0K8MY06"/>
<evidence type="ECO:0000256" key="7">
    <source>
        <dbReference type="ARBA" id="ARBA00023136"/>
    </source>
</evidence>
<dbReference type="Pfam" id="PF03062">
    <property type="entry name" value="MBOAT"/>
    <property type="match status" value="1"/>
</dbReference>
<feature type="transmembrane region" description="Helical" evidence="10">
    <location>
        <begin position="377"/>
        <end position="398"/>
    </location>
</feature>
<feature type="transmembrane region" description="Helical" evidence="10">
    <location>
        <begin position="451"/>
        <end position="475"/>
    </location>
</feature>
<dbReference type="STRING" id="360412.LARV_03886"/>